<accession>A0A2P7BI66</accession>
<sequence>MSATRFPIISVITFIASLLLFQQARADDVKLSGFPSLVLSGGAAKATSHPIPRPFDNRVKADTLDIGFGRTALDEIQKQFGGEIRTRGAGTGAASWLCFQVALDGHASNLWFISNGEGSGSKRLLTMVAAEESDTARSGCSQGPETLTVWMLPVPGLKDREQDLQSAFGTSVKDGIIRYSNEAGPDNNGFTTLQALVYRLEDGRINAVSFGQITTK</sequence>
<evidence type="ECO:0000313" key="2">
    <source>
        <dbReference type="Proteomes" id="UP000241764"/>
    </source>
</evidence>
<name>A0A2P7BI66_9HYPH</name>
<proteinExistence type="predicted"/>
<dbReference type="RefSeq" id="WP_106663029.1">
    <property type="nucleotide sequence ID" value="NZ_PGGM01000002.1"/>
</dbReference>
<dbReference type="AlphaFoldDB" id="A0A2P7BI66"/>
<evidence type="ECO:0000313" key="1">
    <source>
        <dbReference type="EMBL" id="PSH66165.1"/>
    </source>
</evidence>
<gene>
    <name evidence="1" type="ORF">CU103_06145</name>
</gene>
<dbReference type="OrthoDB" id="8418834at2"/>
<dbReference type="EMBL" id="PGGM01000002">
    <property type="protein sequence ID" value="PSH66165.1"/>
    <property type="molecule type" value="Genomic_DNA"/>
</dbReference>
<keyword evidence="2" id="KW-1185">Reference proteome</keyword>
<protein>
    <submittedName>
        <fullName evidence="1">Uncharacterized protein</fullName>
    </submittedName>
</protein>
<comment type="caution">
    <text evidence="1">The sequence shown here is derived from an EMBL/GenBank/DDBJ whole genome shotgun (WGS) entry which is preliminary data.</text>
</comment>
<organism evidence="1 2">
    <name type="scientific">Phyllobacterium sophorae</name>
    <dbReference type="NCBI Taxonomy" id="1520277"/>
    <lineage>
        <taxon>Bacteria</taxon>
        <taxon>Pseudomonadati</taxon>
        <taxon>Pseudomonadota</taxon>
        <taxon>Alphaproteobacteria</taxon>
        <taxon>Hyphomicrobiales</taxon>
        <taxon>Phyllobacteriaceae</taxon>
        <taxon>Phyllobacterium</taxon>
    </lineage>
</organism>
<reference evidence="2" key="1">
    <citation type="submission" date="2017-11" db="EMBL/GenBank/DDBJ databases">
        <authorList>
            <person name="Kuznetsova I."/>
            <person name="Sazanova A."/>
            <person name="Chirak E."/>
            <person name="Safronova V."/>
            <person name="Willems A."/>
        </authorList>
    </citation>
    <scope>NUCLEOTIDE SEQUENCE [LARGE SCALE GENOMIC DNA]</scope>
    <source>
        <strain evidence="2">CCBAU 03422</strain>
    </source>
</reference>
<dbReference type="Proteomes" id="UP000241764">
    <property type="component" value="Unassembled WGS sequence"/>
</dbReference>